<name>K0SYX3_THAOC</name>
<protein>
    <recommendedName>
        <fullName evidence="5">SLC26A/SulP transporter domain-containing protein</fullName>
    </recommendedName>
</protein>
<dbReference type="GO" id="GO:0016020">
    <property type="term" value="C:membrane"/>
    <property type="evidence" value="ECO:0007669"/>
    <property type="project" value="UniProtKB-SubCell"/>
</dbReference>
<dbReference type="PANTHER" id="PTHR43310:SF2">
    <property type="entry name" value="SLC26A_SULP TRANSPORTER DOMAIN-CONTAINING PROTEIN"/>
    <property type="match status" value="1"/>
</dbReference>
<evidence type="ECO:0000313" key="6">
    <source>
        <dbReference type="EMBL" id="EJK71598.1"/>
    </source>
</evidence>
<evidence type="ECO:0000313" key="7">
    <source>
        <dbReference type="Proteomes" id="UP000266841"/>
    </source>
</evidence>
<evidence type="ECO:0000256" key="2">
    <source>
        <dbReference type="ARBA" id="ARBA00022692"/>
    </source>
</evidence>
<dbReference type="eggNOG" id="KOG0236">
    <property type="taxonomic scope" value="Eukaryota"/>
</dbReference>
<gene>
    <name evidence="6" type="ORF">THAOC_06941</name>
</gene>
<dbReference type="EMBL" id="AGNL01007026">
    <property type="protein sequence ID" value="EJK71598.1"/>
    <property type="molecule type" value="Genomic_DNA"/>
</dbReference>
<keyword evidence="2" id="KW-0812">Transmembrane</keyword>
<evidence type="ECO:0000259" key="5">
    <source>
        <dbReference type="Pfam" id="PF00916"/>
    </source>
</evidence>
<proteinExistence type="predicted"/>
<evidence type="ECO:0000256" key="1">
    <source>
        <dbReference type="ARBA" id="ARBA00004141"/>
    </source>
</evidence>
<keyword evidence="7" id="KW-1185">Reference proteome</keyword>
<evidence type="ECO:0000256" key="3">
    <source>
        <dbReference type="ARBA" id="ARBA00022989"/>
    </source>
</evidence>
<keyword evidence="4" id="KW-0472">Membrane</keyword>
<dbReference type="InterPro" id="IPR011547">
    <property type="entry name" value="SLC26A/SulP_dom"/>
</dbReference>
<dbReference type="Proteomes" id="UP000266841">
    <property type="component" value="Unassembled WGS sequence"/>
</dbReference>
<reference evidence="6 7" key="1">
    <citation type="journal article" date="2012" name="Genome Biol.">
        <title>Genome and low-iron response of an oceanic diatom adapted to chronic iron limitation.</title>
        <authorList>
            <person name="Lommer M."/>
            <person name="Specht M."/>
            <person name="Roy A.S."/>
            <person name="Kraemer L."/>
            <person name="Andreson R."/>
            <person name="Gutowska M.A."/>
            <person name="Wolf J."/>
            <person name="Bergner S.V."/>
            <person name="Schilhabel M.B."/>
            <person name="Klostermeier U.C."/>
            <person name="Beiko R.G."/>
            <person name="Rosenstiel P."/>
            <person name="Hippler M."/>
            <person name="Laroche J."/>
        </authorList>
    </citation>
    <scope>NUCLEOTIDE SEQUENCE [LARGE SCALE GENOMIC DNA]</scope>
    <source>
        <strain evidence="6 7">CCMP1005</strain>
    </source>
</reference>
<dbReference type="InterPro" id="IPR052706">
    <property type="entry name" value="Membrane-Transporter-like"/>
</dbReference>
<dbReference type="OrthoDB" id="409725at2759"/>
<feature type="domain" description="SLC26A/SulP transporter" evidence="5">
    <location>
        <begin position="31"/>
        <end position="101"/>
    </location>
</feature>
<keyword evidence="3" id="KW-1133">Transmembrane helix</keyword>
<evidence type="ECO:0000256" key="4">
    <source>
        <dbReference type="ARBA" id="ARBA00023136"/>
    </source>
</evidence>
<dbReference type="AlphaFoldDB" id="K0SYX3"/>
<dbReference type="PANTHER" id="PTHR43310">
    <property type="entry name" value="SULFATE TRANSPORTER YBAR-RELATED"/>
    <property type="match status" value="1"/>
</dbReference>
<comment type="subcellular location">
    <subcellularLocation>
        <location evidence="1">Membrane</location>
        <topology evidence="1">Multi-pass membrane protein</topology>
    </subcellularLocation>
</comment>
<organism evidence="6 7">
    <name type="scientific">Thalassiosira oceanica</name>
    <name type="common">Marine diatom</name>
    <dbReference type="NCBI Taxonomy" id="159749"/>
    <lineage>
        <taxon>Eukaryota</taxon>
        <taxon>Sar</taxon>
        <taxon>Stramenopiles</taxon>
        <taxon>Ochrophyta</taxon>
        <taxon>Bacillariophyta</taxon>
        <taxon>Coscinodiscophyceae</taxon>
        <taxon>Thalassiosirophycidae</taxon>
        <taxon>Thalassiosirales</taxon>
        <taxon>Thalassiosiraceae</taxon>
        <taxon>Thalassiosira</taxon>
    </lineage>
</organism>
<accession>K0SYX3</accession>
<sequence>MVGFYAILWLTGSTIEDATRAGWVNESVESPSWIDKVVWSVLPSQALTLLAMISVVALSSSLDIAAIEIELKRPLDYNHELRTVGWSNVISGLLGGYTGSYSEFLRRVRSLHGLTELSAAYSILADDLLPENGNPIETDGVHLGIDGDNHGGRSVQHPCLHTQLLLRKSPRHDMRGPPVRVAD</sequence>
<comment type="caution">
    <text evidence="6">The sequence shown here is derived from an EMBL/GenBank/DDBJ whole genome shotgun (WGS) entry which is preliminary data.</text>
</comment>
<dbReference type="Pfam" id="PF00916">
    <property type="entry name" value="Sulfate_transp"/>
    <property type="match status" value="1"/>
</dbReference>